<gene>
    <name evidence="2" type="ORF">FA13DRAFT_855737</name>
</gene>
<dbReference type="AlphaFoldDB" id="A0A4Y7T0S5"/>
<name>A0A4Y7T0S5_COPMI</name>
<proteinExistence type="predicted"/>
<sequence>MASDPVKTVPAGSSPRPDPSASRQSATTQLPPYTSSSSPRGANPRTSTNPHTLRPATNPRLKLTLPPPPYPYTSAEVLPGNSVRGGEDALRNEDVGEHGQWFWYEGKRVYVRGNHRRVQSNTNRESPMESSESLPPPEDKDVEMNIGDDEYDCGYAMDLGAESPSPSIGGTPGLGSRSSSSSLFAPSISSSSSISSQDAWLAESITRKPGGAGAVYKREVECQEEADDRLTREWAVAAGIASVAVEPMLAGKRSRGPSVSAAYPPVTGSTQVSRRSSRSAPQWDETDRDCGICFEYAVRPARTVCCGKLFCQEHLEDVSHSLSV</sequence>
<feature type="region of interest" description="Disordered" evidence="1">
    <location>
        <begin position="253"/>
        <end position="285"/>
    </location>
</feature>
<evidence type="ECO:0000256" key="1">
    <source>
        <dbReference type="SAM" id="MobiDB-lite"/>
    </source>
</evidence>
<comment type="caution">
    <text evidence="2">The sequence shown here is derived from an EMBL/GenBank/DDBJ whole genome shotgun (WGS) entry which is preliminary data.</text>
</comment>
<evidence type="ECO:0000313" key="2">
    <source>
        <dbReference type="EMBL" id="TEB27757.1"/>
    </source>
</evidence>
<dbReference type="Proteomes" id="UP000298030">
    <property type="component" value="Unassembled WGS sequence"/>
</dbReference>
<reference evidence="2 3" key="1">
    <citation type="journal article" date="2019" name="Nat. Ecol. Evol.">
        <title>Megaphylogeny resolves global patterns of mushroom evolution.</title>
        <authorList>
            <person name="Varga T."/>
            <person name="Krizsan K."/>
            <person name="Foldi C."/>
            <person name="Dima B."/>
            <person name="Sanchez-Garcia M."/>
            <person name="Sanchez-Ramirez S."/>
            <person name="Szollosi G.J."/>
            <person name="Szarkandi J.G."/>
            <person name="Papp V."/>
            <person name="Albert L."/>
            <person name="Andreopoulos W."/>
            <person name="Angelini C."/>
            <person name="Antonin V."/>
            <person name="Barry K.W."/>
            <person name="Bougher N.L."/>
            <person name="Buchanan P."/>
            <person name="Buyck B."/>
            <person name="Bense V."/>
            <person name="Catcheside P."/>
            <person name="Chovatia M."/>
            <person name="Cooper J."/>
            <person name="Damon W."/>
            <person name="Desjardin D."/>
            <person name="Finy P."/>
            <person name="Geml J."/>
            <person name="Haridas S."/>
            <person name="Hughes K."/>
            <person name="Justo A."/>
            <person name="Karasinski D."/>
            <person name="Kautmanova I."/>
            <person name="Kiss B."/>
            <person name="Kocsube S."/>
            <person name="Kotiranta H."/>
            <person name="LaButti K.M."/>
            <person name="Lechner B.E."/>
            <person name="Liimatainen K."/>
            <person name="Lipzen A."/>
            <person name="Lukacs Z."/>
            <person name="Mihaltcheva S."/>
            <person name="Morgado L.N."/>
            <person name="Niskanen T."/>
            <person name="Noordeloos M.E."/>
            <person name="Ohm R.A."/>
            <person name="Ortiz-Santana B."/>
            <person name="Ovrebo C."/>
            <person name="Racz N."/>
            <person name="Riley R."/>
            <person name="Savchenko A."/>
            <person name="Shiryaev A."/>
            <person name="Soop K."/>
            <person name="Spirin V."/>
            <person name="Szebenyi C."/>
            <person name="Tomsovsky M."/>
            <person name="Tulloss R.E."/>
            <person name="Uehling J."/>
            <person name="Grigoriev I.V."/>
            <person name="Vagvolgyi C."/>
            <person name="Papp T."/>
            <person name="Martin F.M."/>
            <person name="Miettinen O."/>
            <person name="Hibbett D.S."/>
            <person name="Nagy L.G."/>
        </authorList>
    </citation>
    <scope>NUCLEOTIDE SEQUENCE [LARGE SCALE GENOMIC DNA]</scope>
    <source>
        <strain evidence="2 3">FP101781</strain>
    </source>
</reference>
<dbReference type="EMBL" id="QPFP01000037">
    <property type="protein sequence ID" value="TEB27757.1"/>
    <property type="molecule type" value="Genomic_DNA"/>
</dbReference>
<feature type="compositionally biased region" description="Polar residues" evidence="1">
    <location>
        <begin position="21"/>
        <end position="51"/>
    </location>
</feature>
<feature type="compositionally biased region" description="Low complexity" evidence="1">
    <location>
        <begin position="176"/>
        <end position="191"/>
    </location>
</feature>
<dbReference type="STRING" id="71717.A0A4Y7T0S5"/>
<accession>A0A4Y7T0S5</accession>
<protein>
    <submittedName>
        <fullName evidence="2">Uncharacterized protein</fullName>
    </submittedName>
</protein>
<feature type="region of interest" description="Disordered" evidence="1">
    <location>
        <begin position="1"/>
        <end position="97"/>
    </location>
</feature>
<organism evidence="2 3">
    <name type="scientific">Coprinellus micaceus</name>
    <name type="common">Glistening ink-cap mushroom</name>
    <name type="synonym">Coprinus micaceus</name>
    <dbReference type="NCBI Taxonomy" id="71717"/>
    <lineage>
        <taxon>Eukaryota</taxon>
        <taxon>Fungi</taxon>
        <taxon>Dikarya</taxon>
        <taxon>Basidiomycota</taxon>
        <taxon>Agaricomycotina</taxon>
        <taxon>Agaricomycetes</taxon>
        <taxon>Agaricomycetidae</taxon>
        <taxon>Agaricales</taxon>
        <taxon>Agaricineae</taxon>
        <taxon>Psathyrellaceae</taxon>
        <taxon>Coprinellus</taxon>
    </lineage>
</organism>
<feature type="compositionally biased region" description="Basic and acidic residues" evidence="1">
    <location>
        <begin position="85"/>
        <end position="97"/>
    </location>
</feature>
<feature type="region of interest" description="Disordered" evidence="1">
    <location>
        <begin position="113"/>
        <end position="191"/>
    </location>
</feature>
<dbReference type="OrthoDB" id="6270329at2759"/>
<keyword evidence="3" id="KW-1185">Reference proteome</keyword>
<feature type="compositionally biased region" description="Polar residues" evidence="1">
    <location>
        <begin position="267"/>
        <end position="280"/>
    </location>
</feature>
<evidence type="ECO:0000313" key="3">
    <source>
        <dbReference type="Proteomes" id="UP000298030"/>
    </source>
</evidence>